<organism evidence="1 2">
    <name type="scientific">Paramecium sonneborni</name>
    <dbReference type="NCBI Taxonomy" id="65129"/>
    <lineage>
        <taxon>Eukaryota</taxon>
        <taxon>Sar</taxon>
        <taxon>Alveolata</taxon>
        <taxon>Ciliophora</taxon>
        <taxon>Intramacronucleata</taxon>
        <taxon>Oligohymenophorea</taxon>
        <taxon>Peniculida</taxon>
        <taxon>Parameciidae</taxon>
        <taxon>Paramecium</taxon>
    </lineage>
</organism>
<evidence type="ECO:0000313" key="2">
    <source>
        <dbReference type="Proteomes" id="UP000692954"/>
    </source>
</evidence>
<evidence type="ECO:0000313" key="1">
    <source>
        <dbReference type="EMBL" id="CAD8062418.1"/>
    </source>
</evidence>
<protein>
    <submittedName>
        <fullName evidence="1">Uncharacterized protein</fullName>
    </submittedName>
</protein>
<name>A0A8S1L3M4_9CILI</name>
<accession>A0A8S1L3M4</accession>
<comment type="caution">
    <text evidence="1">The sequence shown here is derived from an EMBL/GenBank/DDBJ whole genome shotgun (WGS) entry which is preliminary data.</text>
</comment>
<sequence>MIKLPLNWSYLVQKIKKRKPDKVLKIQDKEKKHIQRVQSKRFKSYQKCEVAQLTGQINQNKRIDQKPSLMSLMEQFLIDRKQQFDMLEKAYQENNEANIKVITNSLRFKYGIAGQGRQMAINKLCDMLVELLLPMHMRYLFWVASEDLDIFNRERQSGEFQSNDMSDSQLNCLNSFGLDDEQILKIQNMQSSIQEQRQYYDNLILEIFKIQNWITKESQKCQQIADEIWDILEPKQAAGLLISLDKNRTEQFKEKKVYPDCVLLTLQKKAKQQIQRKQSTYFEMKRQNKQEELEMQNYFQQDFIN</sequence>
<dbReference type="EMBL" id="CAJJDN010000016">
    <property type="protein sequence ID" value="CAD8062418.1"/>
    <property type="molecule type" value="Genomic_DNA"/>
</dbReference>
<gene>
    <name evidence="1" type="ORF">PSON_ATCC_30995.1.T0160332</name>
</gene>
<dbReference type="Proteomes" id="UP000692954">
    <property type="component" value="Unassembled WGS sequence"/>
</dbReference>
<reference evidence="1" key="1">
    <citation type="submission" date="2021-01" db="EMBL/GenBank/DDBJ databases">
        <authorList>
            <consortium name="Genoscope - CEA"/>
            <person name="William W."/>
        </authorList>
    </citation>
    <scope>NUCLEOTIDE SEQUENCE</scope>
</reference>
<dbReference type="AlphaFoldDB" id="A0A8S1L3M4"/>
<keyword evidence="2" id="KW-1185">Reference proteome</keyword>
<dbReference type="OrthoDB" id="425490at2759"/>
<proteinExistence type="predicted"/>